<name>A0ACC2S6F7_9FUNG</name>
<keyword evidence="1" id="KW-0645">Protease</keyword>
<proteinExistence type="predicted"/>
<reference evidence="1" key="1">
    <citation type="submission" date="2022-04" db="EMBL/GenBank/DDBJ databases">
        <title>Genome of the entomopathogenic fungus Entomophthora muscae.</title>
        <authorList>
            <person name="Elya C."/>
            <person name="Lovett B.R."/>
            <person name="Lee E."/>
            <person name="Macias A.M."/>
            <person name="Hajek A.E."/>
            <person name="De Bivort B.L."/>
            <person name="Kasson M.T."/>
            <person name="De Fine Licht H.H."/>
            <person name="Stajich J.E."/>
        </authorList>
    </citation>
    <scope>NUCLEOTIDE SEQUENCE</scope>
    <source>
        <strain evidence="1">Berkeley</strain>
    </source>
</reference>
<keyword evidence="2" id="KW-1185">Reference proteome</keyword>
<protein>
    <submittedName>
        <fullName evidence="1">Ca(2+)-dependent cysteine protease</fullName>
    </submittedName>
</protein>
<evidence type="ECO:0000313" key="2">
    <source>
        <dbReference type="Proteomes" id="UP001165960"/>
    </source>
</evidence>
<accession>A0ACC2S6F7</accession>
<gene>
    <name evidence="1" type="primary">MCA1_12</name>
    <name evidence="1" type="ORF">DSO57_1017616</name>
</gene>
<evidence type="ECO:0000313" key="1">
    <source>
        <dbReference type="EMBL" id="KAJ9057967.1"/>
    </source>
</evidence>
<organism evidence="1 2">
    <name type="scientific">Entomophthora muscae</name>
    <dbReference type="NCBI Taxonomy" id="34485"/>
    <lineage>
        <taxon>Eukaryota</taxon>
        <taxon>Fungi</taxon>
        <taxon>Fungi incertae sedis</taxon>
        <taxon>Zoopagomycota</taxon>
        <taxon>Entomophthoromycotina</taxon>
        <taxon>Entomophthoromycetes</taxon>
        <taxon>Entomophthorales</taxon>
        <taxon>Entomophthoraceae</taxon>
        <taxon>Entomophthora</taxon>
    </lineage>
</organism>
<dbReference type="Proteomes" id="UP001165960">
    <property type="component" value="Unassembled WGS sequence"/>
</dbReference>
<dbReference type="EMBL" id="QTSX02005754">
    <property type="protein sequence ID" value="KAJ9057967.1"/>
    <property type="molecule type" value="Genomic_DNA"/>
</dbReference>
<sequence length="279" mass="30367">MAYPTQQAYNAGSNQGQNANHAMASTSAPHPGNKGSQPKLAGSDRSVQVSNLSGRKKALLIGINYYGTKAALRGCINDVINVQNFICTYYHFSLDSMIILTDDQTNNPGRMPTRANIIQAMQWLVADAHPNDSLFFHYSGHGSQQRDQDGDEADGYDETICPLDYASAGMIVDDDMNEILVQPLPQGCRLTAIFDCCHSGTALDLPYTYDQHGQLVSYSSDKGVKTTIVDVGKKYLMGDFFGALQTLKMSILALSTIQRAEEVSQTTRGTQADVVMFSG</sequence>
<keyword evidence="1" id="KW-0378">Hydrolase</keyword>
<comment type="caution">
    <text evidence="1">The sequence shown here is derived from an EMBL/GenBank/DDBJ whole genome shotgun (WGS) entry which is preliminary data.</text>
</comment>